<protein>
    <submittedName>
        <fullName evidence="14">Lipoxygenase 2.1, chloroplastic</fullName>
    </submittedName>
</protein>
<dbReference type="GO" id="GO:0006633">
    <property type="term" value="P:fatty acid biosynthetic process"/>
    <property type="evidence" value="ECO:0007669"/>
    <property type="project" value="UniProtKB-KW"/>
</dbReference>
<dbReference type="InterPro" id="IPR036226">
    <property type="entry name" value="LipOase_C_sf"/>
</dbReference>
<dbReference type="SUPFAM" id="SSF49723">
    <property type="entry name" value="Lipase/lipooxygenase domain (PLAT/LH2 domain)"/>
    <property type="match status" value="1"/>
</dbReference>
<evidence type="ECO:0000256" key="2">
    <source>
        <dbReference type="ARBA" id="ARBA00022516"/>
    </source>
</evidence>
<evidence type="ECO:0000256" key="6">
    <source>
        <dbReference type="ARBA" id="ARBA00022964"/>
    </source>
</evidence>
<dbReference type="PRINTS" id="PR00468">
    <property type="entry name" value="PLTLPOXGNASE"/>
</dbReference>
<dbReference type="InterPro" id="IPR013819">
    <property type="entry name" value="LipOase_C"/>
</dbReference>
<dbReference type="PANTHER" id="PTHR11771">
    <property type="entry name" value="LIPOXYGENASE"/>
    <property type="match status" value="1"/>
</dbReference>
<evidence type="ECO:0000256" key="4">
    <source>
        <dbReference type="ARBA" id="ARBA00022767"/>
    </source>
</evidence>
<dbReference type="AlphaFoldDB" id="A0A1E5W3J5"/>
<dbReference type="OrthoDB" id="1687855at2759"/>
<dbReference type="Gene3D" id="4.10.375.10">
    <property type="entry name" value="Lipoxygenase-1, Domain 2"/>
    <property type="match status" value="1"/>
</dbReference>
<dbReference type="PROSITE" id="PS51393">
    <property type="entry name" value="LIPOXYGENASE_3"/>
    <property type="match status" value="1"/>
</dbReference>
<evidence type="ECO:0000313" key="14">
    <source>
        <dbReference type="EMBL" id="OEL31848.1"/>
    </source>
</evidence>
<dbReference type="InterPro" id="IPR036392">
    <property type="entry name" value="PLAT/LH2_dom_sf"/>
</dbReference>
<dbReference type="EMBL" id="LWDX02022612">
    <property type="protein sequence ID" value="OEL31848.1"/>
    <property type="molecule type" value="Genomic_DNA"/>
</dbReference>
<evidence type="ECO:0000313" key="15">
    <source>
        <dbReference type="Proteomes" id="UP000095767"/>
    </source>
</evidence>
<dbReference type="Gene3D" id="2.60.60.20">
    <property type="entry name" value="PLAT/LH2 domain"/>
    <property type="match status" value="1"/>
</dbReference>
<sequence>MLTATQPLGATLSPSYGSSSFSSSTVSPAAGQQWAPRRGVSKVSCTCTSRFMYGQAIRTVDREETGLVPCCDEEGAELITLKATVKVQLKQEDSTNPEKVADMASRPWLLLEYFSSELDRGETGREKYTEQNEAKYSRTDRTISAQPSFIYEATLKVPYWFGAIGAVVVKNSYNSEVYISDIKVDVDDPYESSAVTFHCDSWVAFNPGHNERIFFPLKSYIPSQTPKGVEFLRRKELEAIRGDGHGERMGWERIYDYDVYNDLGDPDKDANAKRPVLGGRRRPYPRRCRTGRPRCKTDWRSETRANGGDIYVPRDEAFTERKAGAFNTKKVLSGLAAFTTKQKVPDDKKRSFPSLAAIDALYEDGYKNQPTEQEDNLKGYLQELLEEQVQLFLKGETEKVKEDLLKLLKYQTPEIHDRDSLITKELIEKEINGVMTAEEAVERKRLFMLDYHDMFLPYVHTVRELDDTTLYASRTLFFLTDLEEGRKLTEEAKGTLRPIAIELTRPKSPNLPQWRQVFTPGSSVTGSWLWQLAKTHVLAHDTGYHQLISHW</sequence>
<keyword evidence="7" id="KW-0560">Oxidoreductase</keyword>
<dbReference type="GO" id="GO:0034440">
    <property type="term" value="P:lipid oxidation"/>
    <property type="evidence" value="ECO:0007669"/>
    <property type="project" value="InterPro"/>
</dbReference>
<feature type="domain" description="PLAT" evidence="12">
    <location>
        <begin position="81"/>
        <end position="217"/>
    </location>
</feature>
<keyword evidence="8" id="KW-0443">Lipid metabolism</keyword>
<dbReference type="Proteomes" id="UP000095767">
    <property type="component" value="Unassembled WGS sequence"/>
</dbReference>
<dbReference type="SMART" id="SM00308">
    <property type="entry name" value="LH2"/>
    <property type="match status" value="1"/>
</dbReference>
<evidence type="ECO:0000256" key="8">
    <source>
        <dbReference type="ARBA" id="ARBA00023098"/>
    </source>
</evidence>
<name>A0A1E5W3J5_9POAL</name>
<proteinExistence type="inferred from homology"/>
<keyword evidence="6" id="KW-0223">Dioxygenase</keyword>
<evidence type="ECO:0000256" key="9">
    <source>
        <dbReference type="ARBA" id="ARBA00023160"/>
    </source>
</evidence>
<feature type="domain" description="Lipoxygenase" evidence="13">
    <location>
        <begin position="219"/>
        <end position="551"/>
    </location>
</feature>
<evidence type="ECO:0000256" key="3">
    <source>
        <dbReference type="ARBA" id="ARBA00022723"/>
    </source>
</evidence>
<dbReference type="InterPro" id="IPR001024">
    <property type="entry name" value="PLAT/LH2_dom"/>
</dbReference>
<evidence type="ECO:0000259" key="12">
    <source>
        <dbReference type="PROSITE" id="PS50095"/>
    </source>
</evidence>
<evidence type="ECO:0000259" key="13">
    <source>
        <dbReference type="PROSITE" id="PS51393"/>
    </source>
</evidence>
<dbReference type="InterPro" id="IPR001246">
    <property type="entry name" value="LipOase_plant"/>
</dbReference>
<dbReference type="Pfam" id="PF00305">
    <property type="entry name" value="Lipoxygenase"/>
    <property type="match status" value="1"/>
</dbReference>
<accession>A0A1E5W3J5</accession>
<dbReference type="InterPro" id="IPR000907">
    <property type="entry name" value="LipOase"/>
</dbReference>
<reference evidence="14 15" key="1">
    <citation type="submission" date="2016-09" db="EMBL/GenBank/DDBJ databases">
        <title>The draft genome of Dichanthelium oligosanthes: A C3 panicoid grass species.</title>
        <authorList>
            <person name="Studer A.J."/>
            <person name="Schnable J.C."/>
            <person name="Brutnell T.P."/>
        </authorList>
    </citation>
    <scope>NUCLEOTIDE SEQUENCE [LARGE SCALE GENOMIC DNA]</scope>
    <source>
        <strain evidence="15">cv. Kellogg 1175</strain>
        <tissue evidence="14">Leaf</tissue>
    </source>
</reference>
<dbReference type="GO" id="GO:0046872">
    <property type="term" value="F:metal ion binding"/>
    <property type="evidence" value="ECO:0007669"/>
    <property type="project" value="UniProtKB-KW"/>
</dbReference>
<dbReference type="GO" id="GO:0016702">
    <property type="term" value="F:oxidoreductase activity, acting on single donors with incorporation of molecular oxygen, incorporation of two atoms of oxygen"/>
    <property type="evidence" value="ECO:0007669"/>
    <property type="project" value="InterPro"/>
</dbReference>
<evidence type="ECO:0000256" key="7">
    <source>
        <dbReference type="ARBA" id="ARBA00023002"/>
    </source>
</evidence>
<organism evidence="14 15">
    <name type="scientific">Dichanthelium oligosanthes</name>
    <dbReference type="NCBI Taxonomy" id="888268"/>
    <lineage>
        <taxon>Eukaryota</taxon>
        <taxon>Viridiplantae</taxon>
        <taxon>Streptophyta</taxon>
        <taxon>Embryophyta</taxon>
        <taxon>Tracheophyta</taxon>
        <taxon>Spermatophyta</taxon>
        <taxon>Magnoliopsida</taxon>
        <taxon>Liliopsida</taxon>
        <taxon>Poales</taxon>
        <taxon>Poaceae</taxon>
        <taxon>PACMAD clade</taxon>
        <taxon>Panicoideae</taxon>
        <taxon>Panicodae</taxon>
        <taxon>Paniceae</taxon>
        <taxon>Dichantheliinae</taxon>
        <taxon>Dichanthelium</taxon>
    </lineage>
</organism>
<evidence type="ECO:0000256" key="11">
    <source>
        <dbReference type="SAM" id="MobiDB-lite"/>
    </source>
</evidence>
<evidence type="ECO:0000256" key="10">
    <source>
        <dbReference type="PROSITE-ProRule" id="PRU00152"/>
    </source>
</evidence>
<feature type="compositionally biased region" description="Basic residues" evidence="11">
    <location>
        <begin position="279"/>
        <end position="294"/>
    </location>
</feature>
<comment type="caution">
    <text evidence="14">The sequence shown here is derived from an EMBL/GenBank/DDBJ whole genome shotgun (WGS) entry which is preliminary data.</text>
</comment>
<feature type="region of interest" description="Disordered" evidence="11">
    <location>
        <begin position="270"/>
        <end position="295"/>
    </location>
</feature>
<comment type="caution">
    <text evidence="10">Lacks conserved residue(s) required for the propagation of feature annotation.</text>
</comment>
<keyword evidence="15" id="KW-1185">Reference proteome</keyword>
<dbReference type="SUPFAM" id="SSF48484">
    <property type="entry name" value="Lipoxigenase"/>
    <property type="match status" value="1"/>
</dbReference>
<keyword evidence="5" id="KW-0276">Fatty acid metabolism</keyword>
<comment type="similarity">
    <text evidence="1">Belongs to the lipoxygenase family.</text>
</comment>
<dbReference type="Gene3D" id="3.10.450.60">
    <property type="match status" value="1"/>
</dbReference>
<evidence type="ECO:0000256" key="5">
    <source>
        <dbReference type="ARBA" id="ARBA00022832"/>
    </source>
</evidence>
<evidence type="ECO:0000256" key="1">
    <source>
        <dbReference type="ARBA" id="ARBA00009419"/>
    </source>
</evidence>
<dbReference type="PROSITE" id="PS50095">
    <property type="entry name" value="PLAT"/>
    <property type="match status" value="1"/>
</dbReference>
<keyword evidence="2" id="KW-0444">Lipid biosynthesis</keyword>
<gene>
    <name evidence="14" type="ORF">BAE44_0007133</name>
</gene>
<keyword evidence="4" id="KW-0925">Oxylipin biosynthesis</keyword>
<keyword evidence="3" id="KW-0479">Metal-binding</keyword>
<keyword evidence="9" id="KW-0275">Fatty acid biosynthesis</keyword>
<dbReference type="STRING" id="888268.A0A1E5W3J5"/>
<dbReference type="GO" id="GO:0031408">
    <property type="term" value="P:oxylipin biosynthetic process"/>
    <property type="evidence" value="ECO:0007669"/>
    <property type="project" value="UniProtKB-KW"/>
</dbReference>